<keyword evidence="5 7" id="KW-1133">Transmembrane helix</keyword>
<feature type="transmembrane region" description="Helical" evidence="7">
    <location>
        <begin position="283"/>
        <end position="307"/>
    </location>
</feature>
<feature type="transmembrane region" description="Helical" evidence="7">
    <location>
        <begin position="212"/>
        <end position="234"/>
    </location>
</feature>
<keyword evidence="2" id="KW-0813">Transport</keyword>
<keyword evidence="6 7" id="KW-0472">Membrane</keyword>
<proteinExistence type="predicted"/>
<feature type="transmembrane region" description="Helical" evidence="7">
    <location>
        <begin position="180"/>
        <end position="200"/>
    </location>
</feature>
<gene>
    <name evidence="8" type="ORF">WKV44_01500</name>
</gene>
<feature type="transmembrane region" description="Helical" evidence="7">
    <location>
        <begin position="34"/>
        <end position="62"/>
    </location>
</feature>
<accession>A0ABU9U965</accession>
<comment type="caution">
    <text evidence="8">The sequence shown here is derived from an EMBL/GenBank/DDBJ whole genome shotgun (WGS) entry which is preliminary data.</text>
</comment>
<evidence type="ECO:0000256" key="5">
    <source>
        <dbReference type="ARBA" id="ARBA00022989"/>
    </source>
</evidence>
<dbReference type="Proteomes" id="UP001466331">
    <property type="component" value="Unassembled WGS sequence"/>
</dbReference>
<evidence type="ECO:0000256" key="7">
    <source>
        <dbReference type="SAM" id="Phobius"/>
    </source>
</evidence>
<evidence type="ECO:0000256" key="1">
    <source>
        <dbReference type="ARBA" id="ARBA00004651"/>
    </source>
</evidence>
<evidence type="ECO:0000256" key="2">
    <source>
        <dbReference type="ARBA" id="ARBA00022448"/>
    </source>
</evidence>
<feature type="transmembrane region" description="Helical" evidence="7">
    <location>
        <begin position="314"/>
        <end position="334"/>
    </location>
</feature>
<evidence type="ECO:0000256" key="6">
    <source>
        <dbReference type="ARBA" id="ARBA00023136"/>
    </source>
</evidence>
<comment type="subcellular location">
    <subcellularLocation>
        <location evidence="1">Cell membrane</location>
        <topology evidence="1">Multi-pass membrane protein</topology>
    </subcellularLocation>
</comment>
<dbReference type="RefSeq" id="WP_420068658.1">
    <property type="nucleotide sequence ID" value="NZ_JBCHKQ010000001.1"/>
</dbReference>
<keyword evidence="9" id="KW-1185">Reference proteome</keyword>
<dbReference type="InterPro" id="IPR036458">
    <property type="entry name" value="Na:dicarbo_symporter_sf"/>
</dbReference>
<evidence type="ECO:0000313" key="9">
    <source>
        <dbReference type="Proteomes" id="UP001466331"/>
    </source>
</evidence>
<reference evidence="8 9" key="1">
    <citation type="submission" date="2024-03" db="EMBL/GenBank/DDBJ databases">
        <title>Ignisphaera cupida sp. nov., a hyperthermophilic hydrolytic archaeon from a hot spring of Kamchatka, and proposal of Ignisphaeraceae fam. nov.</title>
        <authorList>
            <person name="Podosokorskaya O.A."/>
            <person name="Elcheninov A.G."/>
            <person name="Maltseva A.I."/>
            <person name="Zayulina K.S."/>
            <person name="Novikov A."/>
            <person name="Merkel A.Y."/>
        </authorList>
    </citation>
    <scope>NUCLEOTIDE SEQUENCE [LARGE SCALE GENOMIC DNA]</scope>
    <source>
        <strain evidence="8 9">38H-sp</strain>
    </source>
</reference>
<protein>
    <submittedName>
        <fullName evidence="8">Cation:dicarboxylase symporter family transporter</fullName>
    </submittedName>
</protein>
<dbReference type="EMBL" id="JBCHKQ010000001">
    <property type="protein sequence ID" value="MEM5947208.1"/>
    <property type="molecule type" value="Genomic_DNA"/>
</dbReference>
<evidence type="ECO:0000313" key="8">
    <source>
        <dbReference type="EMBL" id="MEM5947208.1"/>
    </source>
</evidence>
<evidence type="ECO:0000256" key="4">
    <source>
        <dbReference type="ARBA" id="ARBA00022692"/>
    </source>
</evidence>
<dbReference type="PANTHER" id="PTHR42865:SF7">
    <property type="entry name" value="PROTON_GLUTAMATE-ASPARTATE SYMPORTER"/>
    <property type="match status" value="1"/>
</dbReference>
<feature type="transmembrane region" description="Helical" evidence="7">
    <location>
        <begin position="128"/>
        <end position="149"/>
    </location>
</feature>
<dbReference type="PANTHER" id="PTHR42865">
    <property type="entry name" value="PROTON/GLUTAMATE-ASPARTATE SYMPORTER"/>
    <property type="match status" value="1"/>
</dbReference>
<organism evidence="8 9">
    <name type="scientific">Rarispira pelagica</name>
    <dbReference type="NCBI Taxonomy" id="3141764"/>
    <lineage>
        <taxon>Bacteria</taxon>
        <taxon>Pseudomonadati</taxon>
        <taxon>Spirochaetota</taxon>
        <taxon>Spirochaetia</taxon>
        <taxon>Winmispirales</taxon>
        <taxon>Winmispiraceae</taxon>
        <taxon>Rarispira</taxon>
    </lineage>
</organism>
<dbReference type="Pfam" id="PF00375">
    <property type="entry name" value="SDF"/>
    <property type="match status" value="1"/>
</dbReference>
<feature type="transmembrane region" description="Helical" evidence="7">
    <location>
        <begin position="369"/>
        <end position="392"/>
    </location>
</feature>
<keyword evidence="4 7" id="KW-0812">Transmembrane</keyword>
<feature type="transmembrane region" description="Helical" evidence="7">
    <location>
        <begin position="241"/>
        <end position="263"/>
    </location>
</feature>
<keyword evidence="3" id="KW-1003">Cell membrane</keyword>
<dbReference type="InterPro" id="IPR001991">
    <property type="entry name" value="Na-dicarboxylate_symporter"/>
</dbReference>
<sequence>MKIWFKTLLGLLAGFLFTLVVPYSDGIKALIEFFYAFIINAGRFLLVPLVFSGLSLAIYELIKHKKTVKIWKNLFIVFGGFNIGMIVFSLIFGAVYPGERIPLIMEENVNMDVPSFAELVSSVFPPDFISIFITSGTFLLPVFVFAILLGANLSFDTYYTDPFIDVLDGFNRIIYHINHFFVEIIPFVMGFVSARLFFILQKESDISVYSGFLFMLLVFVLFVLIFVSLVMFLIKGKSGLLFLYQDLNSFLFAFFSGDVYFSLGSQMLHGRENSGVPRRIGALSYPFSVLFGRSGSVSVMILSFIVILSSYSSLGIPFTTFLWIGFVSLGIMFLMGASPGYAVVMGLFVICGMYGRATEEGYLIFKPLFPLMISVGTFLDAVISSAVSFLVAERSGERKDVLPEEYV</sequence>
<evidence type="ECO:0000256" key="3">
    <source>
        <dbReference type="ARBA" id="ARBA00022475"/>
    </source>
</evidence>
<feature type="transmembrane region" description="Helical" evidence="7">
    <location>
        <begin position="74"/>
        <end position="96"/>
    </location>
</feature>
<dbReference type="Gene3D" id="1.10.3860.10">
    <property type="entry name" value="Sodium:dicarboxylate symporter"/>
    <property type="match status" value="1"/>
</dbReference>
<name>A0ABU9U965_9SPIR</name>
<dbReference type="SUPFAM" id="SSF118215">
    <property type="entry name" value="Proton glutamate symport protein"/>
    <property type="match status" value="1"/>
</dbReference>